<dbReference type="NCBIfam" id="TIGR01214">
    <property type="entry name" value="rmlD"/>
    <property type="match status" value="1"/>
</dbReference>
<keyword evidence="6" id="KW-0521">NADP</keyword>
<evidence type="ECO:0000313" key="8">
    <source>
        <dbReference type="EMBL" id="CAA9483721.1"/>
    </source>
</evidence>
<dbReference type="GO" id="GO:0008831">
    <property type="term" value="F:dTDP-4-dehydrorhamnose reductase activity"/>
    <property type="evidence" value="ECO:0007669"/>
    <property type="project" value="UniProtKB-EC"/>
</dbReference>
<dbReference type="InterPro" id="IPR005913">
    <property type="entry name" value="dTDP_dehydrorham_reduct"/>
</dbReference>
<comment type="similarity">
    <text evidence="2 6">Belongs to the dTDP-4-dehydrorhamnose reductase family.</text>
</comment>
<comment type="function">
    <text evidence="6">Catalyzes the reduction of dTDP-6-deoxy-L-lyxo-4-hexulose to yield dTDP-L-rhamnose.</text>
</comment>
<evidence type="ECO:0000256" key="1">
    <source>
        <dbReference type="ARBA" id="ARBA00004781"/>
    </source>
</evidence>
<dbReference type="Gene3D" id="3.40.50.720">
    <property type="entry name" value="NAD(P)-binding Rossmann-like Domain"/>
    <property type="match status" value="1"/>
</dbReference>
<dbReference type="Gene3D" id="3.90.25.10">
    <property type="entry name" value="UDP-galactose 4-epimerase, domain 1"/>
    <property type="match status" value="1"/>
</dbReference>
<sequence>MRLMITGRDGQLVRSLIRRGANIPGLELVALGRPELDLEQPGSAARAITAHRPDAIVNAAAYTAVDQAEDEPDRAVRINGEAAGEIAAAAAALGAPLIQLSTDYVFDGRAGGPRTEDAPVSPLGSYGRSKLLGEQLALAANSRTLVLRTAWVYSPFGRNFLKTMLTLARDRDALTVVADQRGNPSSALDLADGILAVLRTWEGGARVGQGGTYHLAGTGDATWCEFAAAIMVEAAAAGLPAARVSPIATAHFPTKAPRPADSTLDSSKFARDFAFRMPDWRRSTAEVIAEIARAA</sequence>
<feature type="domain" description="RmlD-like substrate binding" evidence="7">
    <location>
        <begin position="1"/>
        <end position="291"/>
    </location>
</feature>
<dbReference type="SUPFAM" id="SSF51735">
    <property type="entry name" value="NAD(P)-binding Rossmann-fold domains"/>
    <property type="match status" value="1"/>
</dbReference>
<accession>A0A6J4RWU3</accession>
<evidence type="ECO:0000256" key="6">
    <source>
        <dbReference type="RuleBase" id="RU364082"/>
    </source>
</evidence>
<dbReference type="GO" id="GO:0019305">
    <property type="term" value="P:dTDP-rhamnose biosynthetic process"/>
    <property type="evidence" value="ECO:0007669"/>
    <property type="project" value="UniProtKB-UniPathway"/>
</dbReference>
<dbReference type="PANTHER" id="PTHR10491:SF4">
    <property type="entry name" value="METHIONINE ADENOSYLTRANSFERASE 2 SUBUNIT BETA"/>
    <property type="match status" value="1"/>
</dbReference>
<dbReference type="EMBL" id="CADCVW010000013">
    <property type="protein sequence ID" value="CAA9483721.1"/>
    <property type="molecule type" value="Genomic_DNA"/>
</dbReference>
<proteinExistence type="inferred from homology"/>
<evidence type="ECO:0000256" key="4">
    <source>
        <dbReference type="ARBA" id="ARBA00017099"/>
    </source>
</evidence>
<evidence type="ECO:0000256" key="3">
    <source>
        <dbReference type="ARBA" id="ARBA00012929"/>
    </source>
</evidence>
<dbReference type="InterPro" id="IPR036291">
    <property type="entry name" value="NAD(P)-bd_dom_sf"/>
</dbReference>
<comment type="catalytic activity">
    <reaction evidence="5 6">
        <text>dTDP-beta-L-rhamnose + NADP(+) = dTDP-4-dehydro-beta-L-rhamnose + NADPH + H(+)</text>
        <dbReference type="Rhea" id="RHEA:21796"/>
        <dbReference type="ChEBI" id="CHEBI:15378"/>
        <dbReference type="ChEBI" id="CHEBI:57510"/>
        <dbReference type="ChEBI" id="CHEBI:57783"/>
        <dbReference type="ChEBI" id="CHEBI:58349"/>
        <dbReference type="ChEBI" id="CHEBI:62830"/>
        <dbReference type="EC" id="1.1.1.133"/>
    </reaction>
</comment>
<evidence type="ECO:0000259" key="7">
    <source>
        <dbReference type="Pfam" id="PF04321"/>
    </source>
</evidence>
<dbReference type="AlphaFoldDB" id="A0A6J4RWU3"/>
<dbReference type="Pfam" id="PF04321">
    <property type="entry name" value="RmlD_sub_bind"/>
    <property type="match status" value="1"/>
</dbReference>
<evidence type="ECO:0000256" key="5">
    <source>
        <dbReference type="ARBA" id="ARBA00048200"/>
    </source>
</evidence>
<dbReference type="PANTHER" id="PTHR10491">
    <property type="entry name" value="DTDP-4-DEHYDRORHAMNOSE REDUCTASE"/>
    <property type="match status" value="1"/>
</dbReference>
<gene>
    <name evidence="8" type="ORF">AVDCRST_MAG39-202</name>
</gene>
<dbReference type="InterPro" id="IPR029903">
    <property type="entry name" value="RmlD-like-bd"/>
</dbReference>
<reference evidence="8" key="1">
    <citation type="submission" date="2020-02" db="EMBL/GenBank/DDBJ databases">
        <authorList>
            <person name="Meier V. D."/>
        </authorList>
    </citation>
    <scope>NUCLEOTIDE SEQUENCE</scope>
    <source>
        <strain evidence="8">AVDCRST_MAG39</strain>
    </source>
</reference>
<comment type="cofactor">
    <cofactor evidence="6">
        <name>Mg(2+)</name>
        <dbReference type="ChEBI" id="CHEBI:18420"/>
    </cofactor>
    <text evidence="6">Binds 1 Mg(2+) ion per monomer.</text>
</comment>
<name>A0A6J4RWU3_9SPHN</name>
<keyword evidence="6 8" id="KW-0560">Oxidoreductase</keyword>
<comment type="pathway">
    <text evidence="1 6">Carbohydrate biosynthesis; dTDP-L-rhamnose biosynthesis.</text>
</comment>
<evidence type="ECO:0000256" key="2">
    <source>
        <dbReference type="ARBA" id="ARBA00010944"/>
    </source>
</evidence>
<organism evidence="8">
    <name type="scientific">uncultured Sphingomonadaceae bacterium</name>
    <dbReference type="NCBI Taxonomy" id="169976"/>
    <lineage>
        <taxon>Bacteria</taxon>
        <taxon>Pseudomonadati</taxon>
        <taxon>Pseudomonadota</taxon>
        <taxon>Alphaproteobacteria</taxon>
        <taxon>Sphingomonadales</taxon>
        <taxon>Sphingomonadaceae</taxon>
        <taxon>environmental samples</taxon>
    </lineage>
</organism>
<dbReference type="CDD" id="cd05254">
    <property type="entry name" value="dTDP_HR_like_SDR_e"/>
    <property type="match status" value="1"/>
</dbReference>
<dbReference type="UniPathway" id="UPA00124"/>
<dbReference type="EC" id="1.1.1.133" evidence="3 6"/>
<protein>
    <recommendedName>
        <fullName evidence="4 6">dTDP-4-dehydrorhamnose reductase</fullName>
        <ecNumber evidence="3 6">1.1.1.133</ecNumber>
    </recommendedName>
</protein>